<accession>A0A011VVE2</accession>
<reference evidence="1 2" key="1">
    <citation type="submission" date="2013-06" db="EMBL/GenBank/DDBJ databases">
        <title>Rumen cellulosomics: divergent fiber-degrading strategies revealed by comparative genome-wide analysis of six Ruminococcal strains.</title>
        <authorList>
            <person name="Dassa B."/>
            <person name="Borovok I."/>
            <person name="Lamed R."/>
            <person name="Flint H."/>
            <person name="Yeoman C.J."/>
            <person name="White B."/>
            <person name="Bayer E.A."/>
        </authorList>
    </citation>
    <scope>NUCLEOTIDE SEQUENCE [LARGE SCALE GENOMIC DNA]</scope>
    <source>
        <strain evidence="1 2">SY3</strain>
    </source>
</reference>
<evidence type="ECO:0000313" key="1">
    <source>
        <dbReference type="EMBL" id="EXM38523.1"/>
    </source>
</evidence>
<protein>
    <submittedName>
        <fullName evidence="1">Uncharacterized protein</fullName>
    </submittedName>
</protein>
<gene>
    <name evidence="1" type="ORF">RASY3_14425</name>
</gene>
<organism evidence="1 2">
    <name type="scientific">Ruminococcus albus SY3</name>
    <dbReference type="NCBI Taxonomy" id="1341156"/>
    <lineage>
        <taxon>Bacteria</taxon>
        <taxon>Bacillati</taxon>
        <taxon>Bacillota</taxon>
        <taxon>Clostridia</taxon>
        <taxon>Eubacteriales</taxon>
        <taxon>Oscillospiraceae</taxon>
        <taxon>Ruminococcus</taxon>
    </lineage>
</organism>
<sequence>MKTIRDFMWFVFPTNNDVFVIKDIKTGDKVSFTRDSTKSPDWGKFVEKYYDMPISYVEFEQGDNKTIVNLIVGMDRF</sequence>
<dbReference type="Proteomes" id="UP000021369">
    <property type="component" value="Unassembled WGS sequence"/>
</dbReference>
<dbReference type="EMBL" id="JEOB01000004">
    <property type="protein sequence ID" value="EXM38523.1"/>
    <property type="molecule type" value="Genomic_DNA"/>
</dbReference>
<keyword evidence="2" id="KW-1185">Reference proteome</keyword>
<proteinExistence type="predicted"/>
<comment type="caution">
    <text evidence="1">The sequence shown here is derived from an EMBL/GenBank/DDBJ whole genome shotgun (WGS) entry which is preliminary data.</text>
</comment>
<evidence type="ECO:0000313" key="2">
    <source>
        <dbReference type="Proteomes" id="UP000021369"/>
    </source>
</evidence>
<dbReference type="AlphaFoldDB" id="A0A011VVE2"/>
<name>A0A011VVE2_RUMAL</name>
<dbReference type="PATRIC" id="fig|1341156.4.peg.2543"/>
<dbReference type="RefSeq" id="WP_037289323.1">
    <property type="nucleotide sequence ID" value="NZ_JEOB01000004.1"/>
</dbReference>